<dbReference type="FunCoup" id="Q4N393">
    <property type="interactions" value="414"/>
</dbReference>
<keyword evidence="3" id="KW-0687">Ribonucleoprotein</keyword>
<dbReference type="AlphaFoldDB" id="Q4N393"/>
<evidence type="ECO:0000256" key="2">
    <source>
        <dbReference type="ARBA" id="ARBA00022980"/>
    </source>
</evidence>
<dbReference type="InterPro" id="IPR001515">
    <property type="entry name" value="Ribosomal_eL32"/>
</dbReference>
<comment type="caution">
    <text evidence="4">The sequence shown here is derived from an EMBL/GenBank/DDBJ whole genome shotgun (WGS) entry which is preliminary data.</text>
</comment>
<comment type="similarity">
    <text evidence="1">Belongs to the eukaryotic ribosomal protein eL32 family.</text>
</comment>
<dbReference type="SUPFAM" id="SSF52042">
    <property type="entry name" value="Ribosomal protein L32e"/>
    <property type="match status" value="1"/>
</dbReference>
<gene>
    <name evidence="4" type="ordered locus">TP04_0094</name>
</gene>
<name>Q4N393_THEPA</name>
<dbReference type="KEGG" id="tpv:TP04_0094"/>
<evidence type="ECO:0000256" key="3">
    <source>
        <dbReference type="ARBA" id="ARBA00023274"/>
    </source>
</evidence>
<keyword evidence="5" id="KW-1185">Reference proteome</keyword>
<dbReference type="SMART" id="SM01393">
    <property type="entry name" value="Ribosomal_L32e"/>
    <property type="match status" value="1"/>
</dbReference>
<dbReference type="InterPro" id="IPR036351">
    <property type="entry name" value="Ribosomal_eL32_sf"/>
</dbReference>
<dbReference type="GO" id="GO:0022625">
    <property type="term" value="C:cytosolic large ribosomal subunit"/>
    <property type="evidence" value="ECO:0007669"/>
    <property type="project" value="TreeGrafter"/>
</dbReference>
<dbReference type="STRING" id="5875.Q4N393"/>
<dbReference type="Proteomes" id="UP000001949">
    <property type="component" value="Unassembled WGS sequence"/>
</dbReference>
<organism evidence="4 5">
    <name type="scientific">Theileria parva</name>
    <name type="common">East coast fever infection agent</name>
    <dbReference type="NCBI Taxonomy" id="5875"/>
    <lineage>
        <taxon>Eukaryota</taxon>
        <taxon>Sar</taxon>
        <taxon>Alveolata</taxon>
        <taxon>Apicomplexa</taxon>
        <taxon>Aconoidasida</taxon>
        <taxon>Piroplasmida</taxon>
        <taxon>Theileriidae</taxon>
        <taxon>Theileria</taxon>
    </lineage>
</organism>
<sequence length="132" mass="15377">MSVKKVGNLVHKRTKKFRRFHSDRFKRLRTTWRKPKGIDNRVRRRFKSTVLMPKIGYGTCKRTRHQLPGGVYKVVVSTPAEVDALLMHNKTHVAEVAHSVSAKKRRVLLDRADKLGVKVLNKKAKLRLQEKE</sequence>
<dbReference type="GO" id="GO:0006412">
    <property type="term" value="P:translation"/>
    <property type="evidence" value="ECO:0007669"/>
    <property type="project" value="InterPro"/>
</dbReference>
<proteinExistence type="inferred from homology"/>
<keyword evidence="2 4" id="KW-0689">Ribosomal protein</keyword>
<accession>Q4N393</accession>
<reference evidence="4 5" key="1">
    <citation type="journal article" date="2005" name="Science">
        <title>Genome sequence of Theileria parva, a bovine pathogen that transforms lymphocytes.</title>
        <authorList>
            <person name="Gardner M.J."/>
            <person name="Bishop R."/>
            <person name="Shah T."/>
            <person name="de Villiers E.P."/>
            <person name="Carlton J.M."/>
            <person name="Hall N."/>
            <person name="Ren Q."/>
            <person name="Paulsen I.T."/>
            <person name="Pain A."/>
            <person name="Berriman M."/>
            <person name="Wilson R.J.M."/>
            <person name="Sato S."/>
            <person name="Ralph S.A."/>
            <person name="Mann D.J."/>
            <person name="Xiong Z."/>
            <person name="Shallom S.J."/>
            <person name="Weidman J."/>
            <person name="Jiang L."/>
            <person name="Lynn J."/>
            <person name="Weaver B."/>
            <person name="Shoaibi A."/>
            <person name="Domingo A.R."/>
            <person name="Wasawo D."/>
            <person name="Crabtree J."/>
            <person name="Wortman J.R."/>
            <person name="Haas B."/>
            <person name="Angiuoli S.V."/>
            <person name="Creasy T.H."/>
            <person name="Lu C."/>
            <person name="Suh B."/>
            <person name="Silva J.C."/>
            <person name="Utterback T.R."/>
            <person name="Feldblyum T.V."/>
            <person name="Pertea M."/>
            <person name="Allen J."/>
            <person name="Nierman W.C."/>
            <person name="Taracha E.L.N."/>
            <person name="Salzberg S.L."/>
            <person name="White O.R."/>
            <person name="Fitzhugh H.A."/>
            <person name="Morzaria S."/>
            <person name="Venter J.C."/>
            <person name="Fraser C.M."/>
            <person name="Nene V."/>
        </authorList>
    </citation>
    <scope>NUCLEOTIDE SEQUENCE [LARGE SCALE GENOMIC DNA]</scope>
    <source>
        <strain evidence="4 5">Muguga</strain>
    </source>
</reference>
<dbReference type="EMBL" id="AAGK01000004">
    <property type="protein sequence ID" value="EAN31446.1"/>
    <property type="molecule type" value="Genomic_DNA"/>
</dbReference>
<dbReference type="CDD" id="cd00513">
    <property type="entry name" value="Ribosomal_L32_L32e"/>
    <property type="match status" value="1"/>
</dbReference>
<dbReference type="InterPro" id="IPR018263">
    <property type="entry name" value="Ribosomal_eL32_CS"/>
</dbReference>
<dbReference type="InParanoid" id="Q4N393"/>
<dbReference type="Pfam" id="PF01655">
    <property type="entry name" value="Ribosomal_L32e"/>
    <property type="match status" value="1"/>
</dbReference>
<evidence type="ECO:0000313" key="4">
    <source>
        <dbReference type="EMBL" id="EAN31446.1"/>
    </source>
</evidence>
<dbReference type="GO" id="GO:0003735">
    <property type="term" value="F:structural constituent of ribosome"/>
    <property type="evidence" value="ECO:0007669"/>
    <property type="project" value="InterPro"/>
</dbReference>
<dbReference type="PANTHER" id="PTHR23413">
    <property type="entry name" value="60S RIBOSOMAL PROTEIN L32 AND DNA-DIRECTED RNA POLYMERASE II, SUBUNIT N"/>
    <property type="match status" value="1"/>
</dbReference>
<evidence type="ECO:0000256" key="1">
    <source>
        <dbReference type="ARBA" id="ARBA00008431"/>
    </source>
</evidence>
<dbReference type="PROSITE" id="PS00580">
    <property type="entry name" value="RIBOSOMAL_L32E"/>
    <property type="match status" value="1"/>
</dbReference>
<dbReference type="VEuPathDB" id="PiroplasmaDB:TpMuguga_04g00094"/>
<dbReference type="eggNOG" id="KOG0878">
    <property type="taxonomic scope" value="Eukaryota"/>
</dbReference>
<protein>
    <submittedName>
        <fullName evidence="4">60S ribosomal protein L32, putative</fullName>
    </submittedName>
</protein>
<dbReference type="GeneID" id="3500886"/>
<dbReference type="OMA" id="HPSGYEE"/>
<evidence type="ECO:0000313" key="5">
    <source>
        <dbReference type="Proteomes" id="UP000001949"/>
    </source>
</evidence>
<dbReference type="PANTHER" id="PTHR23413:SF1">
    <property type="entry name" value="RIBOSOMAL PROTEIN L32"/>
    <property type="match status" value="1"/>
</dbReference>